<organism evidence="2 3">
    <name type="scientific">Hyalangium rubrum</name>
    <dbReference type="NCBI Taxonomy" id="3103134"/>
    <lineage>
        <taxon>Bacteria</taxon>
        <taxon>Pseudomonadati</taxon>
        <taxon>Myxococcota</taxon>
        <taxon>Myxococcia</taxon>
        <taxon>Myxococcales</taxon>
        <taxon>Cystobacterineae</taxon>
        <taxon>Archangiaceae</taxon>
        <taxon>Hyalangium</taxon>
    </lineage>
</organism>
<accession>A0ABU5HEH4</accession>
<dbReference type="EMBL" id="JAXIVS010000016">
    <property type="protein sequence ID" value="MDY7231872.1"/>
    <property type="molecule type" value="Genomic_DNA"/>
</dbReference>
<dbReference type="Proteomes" id="UP001291309">
    <property type="component" value="Unassembled WGS sequence"/>
</dbReference>
<evidence type="ECO:0000313" key="2">
    <source>
        <dbReference type="EMBL" id="MDY7231872.1"/>
    </source>
</evidence>
<evidence type="ECO:0000259" key="1">
    <source>
        <dbReference type="Pfam" id="PF14326"/>
    </source>
</evidence>
<dbReference type="Pfam" id="PF14326">
    <property type="entry name" value="DUF4384"/>
    <property type="match status" value="1"/>
</dbReference>
<proteinExistence type="predicted"/>
<sequence>MNSTPLPPSPRGPHCPPAALLEAMSAGEAAPESTRVHVEGCPDCSGQLKALTAGSEAFMRARPPELFLRQVERRAASAPRPGLRRWLPLLGACVPVLALLVLVPRLVAQNGVREKGDGFRVVAARAGGAPELLGADAQVRPGDALRFAYEAPEAGHLLVLELDGRGAASVFYPYGAATSAPLGAGQREFLPGSVVLDDAPGPEWLLAVFSPRPLEAAPLLEALRTQAGRAEPTLSCPDCRVSTLRLQKRP</sequence>
<evidence type="ECO:0000313" key="3">
    <source>
        <dbReference type="Proteomes" id="UP001291309"/>
    </source>
</evidence>
<dbReference type="RefSeq" id="WP_321550583.1">
    <property type="nucleotide sequence ID" value="NZ_JAXIVS010000016.1"/>
</dbReference>
<protein>
    <submittedName>
        <fullName evidence="2">DUF4384 domain-containing protein</fullName>
    </submittedName>
</protein>
<dbReference type="InterPro" id="IPR025493">
    <property type="entry name" value="DUF4384"/>
</dbReference>
<reference evidence="2 3" key="1">
    <citation type="submission" date="2023-12" db="EMBL/GenBank/DDBJ databases">
        <title>the genome sequence of Hyalangium sp. s54d21.</title>
        <authorList>
            <person name="Zhang X."/>
        </authorList>
    </citation>
    <scope>NUCLEOTIDE SEQUENCE [LARGE SCALE GENOMIC DNA]</scope>
    <source>
        <strain evidence="3">s54d21</strain>
    </source>
</reference>
<gene>
    <name evidence="2" type="ORF">SYV04_36130</name>
</gene>
<keyword evidence="3" id="KW-1185">Reference proteome</keyword>
<name>A0ABU5HEH4_9BACT</name>
<feature type="domain" description="DUF4384" evidence="1">
    <location>
        <begin position="139"/>
        <end position="213"/>
    </location>
</feature>
<comment type="caution">
    <text evidence="2">The sequence shown here is derived from an EMBL/GenBank/DDBJ whole genome shotgun (WGS) entry which is preliminary data.</text>
</comment>